<comment type="caution">
    <text evidence="1">The sequence shown here is derived from an EMBL/GenBank/DDBJ whole genome shotgun (WGS) entry which is preliminary data.</text>
</comment>
<dbReference type="EMBL" id="CM037019">
    <property type="protein sequence ID" value="KAH7672880.1"/>
    <property type="molecule type" value="Genomic_DNA"/>
</dbReference>
<evidence type="ECO:0000313" key="2">
    <source>
        <dbReference type="Proteomes" id="UP000827976"/>
    </source>
</evidence>
<accession>A0ACB7VGG5</accession>
<reference evidence="2" key="1">
    <citation type="journal article" date="2022" name="Nat. Commun.">
        <title>Chromosome evolution and the genetic basis of agronomically important traits in greater yam.</title>
        <authorList>
            <person name="Bredeson J.V."/>
            <person name="Lyons J.B."/>
            <person name="Oniyinde I.O."/>
            <person name="Okereke N.R."/>
            <person name="Kolade O."/>
            <person name="Nnabue I."/>
            <person name="Nwadili C.O."/>
            <person name="Hribova E."/>
            <person name="Parker M."/>
            <person name="Nwogha J."/>
            <person name="Shu S."/>
            <person name="Carlson J."/>
            <person name="Kariba R."/>
            <person name="Muthemba S."/>
            <person name="Knop K."/>
            <person name="Barton G.J."/>
            <person name="Sherwood A.V."/>
            <person name="Lopez-Montes A."/>
            <person name="Asiedu R."/>
            <person name="Jamnadass R."/>
            <person name="Muchugi A."/>
            <person name="Goodstein D."/>
            <person name="Egesi C.N."/>
            <person name="Featherston J."/>
            <person name="Asfaw A."/>
            <person name="Simpson G.G."/>
            <person name="Dolezel J."/>
            <person name="Hendre P.S."/>
            <person name="Van Deynze A."/>
            <person name="Kumar P.L."/>
            <person name="Obidiegwu J.E."/>
            <person name="Bhattacharjee R."/>
            <person name="Rokhsar D.S."/>
        </authorList>
    </citation>
    <scope>NUCLEOTIDE SEQUENCE [LARGE SCALE GENOMIC DNA]</scope>
    <source>
        <strain evidence="2">cv. TDa95/00328</strain>
    </source>
</reference>
<sequence>MLPYLCIGFGKLLPRNKKSERVNRIEVVRMRNRGCDMTLEQHNVQLFTPLRFRNEEEEIGETKTKKKKTKKKEMASISDLIHRVTSTCLTHPIARAHARRDVIEDEEETIEEEEEEEEEEELSGNEEEEEEERIMEKPGRMRDMETIMVEVFEAVSVMKRAYISLQEAHCPWDPEKMRFADGAVVSELKRLARLRDRFRRGGIGVSVAAAAPIREMVAPYEAALEELRRELKVKEAEVENLKEKLKSPTPRKKSRFHGSKRVSCSTALTTPPPPTSELFETIMEQVKEASKSFTAHLLSLMRSARWDIAAAVRSIIDGDGEGEKGINGVEPHHAKHALESYVSKRMFHGFENETFYIDGTLASLLNPAEFRRDSYAQFKDIRGMDPAELLGILPTCHFGRFAAKKYLAIVHAKMEESLFGGLEQRRAVMGGGHPRTGFYGEFLRLAKAVWMLHLLAFALEPAPAHFEASKGAEFHPAYMESVVRFASGRVPSGLVVGFSVGPGFKLGNGSLVRARVYLVPKGQVLVD</sequence>
<gene>
    <name evidence="1" type="ORF">IHE45_09G086500</name>
</gene>
<organism evidence="1 2">
    <name type="scientific">Dioscorea alata</name>
    <name type="common">Purple yam</name>
    <dbReference type="NCBI Taxonomy" id="55571"/>
    <lineage>
        <taxon>Eukaryota</taxon>
        <taxon>Viridiplantae</taxon>
        <taxon>Streptophyta</taxon>
        <taxon>Embryophyta</taxon>
        <taxon>Tracheophyta</taxon>
        <taxon>Spermatophyta</taxon>
        <taxon>Magnoliopsida</taxon>
        <taxon>Liliopsida</taxon>
        <taxon>Dioscoreales</taxon>
        <taxon>Dioscoreaceae</taxon>
        <taxon>Dioscorea</taxon>
    </lineage>
</organism>
<name>A0ACB7VGG5_DIOAL</name>
<protein>
    <submittedName>
        <fullName evidence="1">Uncharacterized protein</fullName>
    </submittedName>
</protein>
<keyword evidence="2" id="KW-1185">Reference proteome</keyword>
<dbReference type="Proteomes" id="UP000827976">
    <property type="component" value="Chromosome 9"/>
</dbReference>
<proteinExistence type="predicted"/>
<evidence type="ECO:0000313" key="1">
    <source>
        <dbReference type="EMBL" id="KAH7672880.1"/>
    </source>
</evidence>